<sequence>MADEDVDAAIGSVAEETARLLRVLGGGPPNTDDRADPATAPTIDTTPATHSRACTWCPLCRGVELVKGLSPETLRSLADVATLAATTFADLAARHTPSSRSEEGAPPPRRPRPPVEDIIVTGTDPRGEEGA</sequence>
<proteinExistence type="predicted"/>
<feature type="region of interest" description="Disordered" evidence="1">
    <location>
        <begin position="91"/>
        <end position="131"/>
    </location>
</feature>
<comment type="caution">
    <text evidence="2">The sequence shown here is derived from an EMBL/GenBank/DDBJ whole genome shotgun (WGS) entry which is preliminary data.</text>
</comment>
<feature type="compositionally biased region" description="Low complexity" evidence="1">
    <location>
        <begin position="37"/>
        <end position="49"/>
    </location>
</feature>
<keyword evidence="3" id="KW-1185">Reference proteome</keyword>
<dbReference type="AlphaFoldDB" id="N0E292"/>
<name>N0E292_9MICO</name>
<dbReference type="HOGENOM" id="CLU_1926567_0_0_11"/>
<reference evidence="2 3" key="1">
    <citation type="journal article" date="2013" name="ISME J.">
        <title>A metabolic model for members of the genus Tetrasphaera involved in enhanced biological phosphorus removal.</title>
        <authorList>
            <person name="Kristiansen R."/>
            <person name="Nguyen H.T.T."/>
            <person name="Saunders A.M."/>
            <person name="Nielsen J.L."/>
            <person name="Wimmer R."/>
            <person name="Le V.Q."/>
            <person name="McIlroy S.J."/>
            <person name="Petrovski S."/>
            <person name="Seviour R.J."/>
            <person name="Calteau A."/>
            <person name="Nielsen K.L."/>
            <person name="Nielsen P.H."/>
        </authorList>
    </citation>
    <scope>NUCLEOTIDE SEQUENCE [LARGE SCALE GENOMIC DNA]</scope>
    <source>
        <strain evidence="2 3">Lp2</strain>
    </source>
</reference>
<evidence type="ECO:0000313" key="3">
    <source>
        <dbReference type="Proteomes" id="UP000013167"/>
    </source>
</evidence>
<organism evidence="2 3">
    <name type="scientific">Phycicoccus elongatus Lp2</name>
    <dbReference type="NCBI Taxonomy" id="1193181"/>
    <lineage>
        <taxon>Bacteria</taxon>
        <taxon>Bacillati</taxon>
        <taxon>Actinomycetota</taxon>
        <taxon>Actinomycetes</taxon>
        <taxon>Micrococcales</taxon>
        <taxon>Intrasporangiaceae</taxon>
        <taxon>Phycicoccus</taxon>
    </lineage>
</organism>
<gene>
    <name evidence="2" type="ORF">BN10_360032</name>
</gene>
<accession>N0E292</accession>
<dbReference type="STRING" id="1193181.BN10_360032"/>
<protein>
    <submittedName>
        <fullName evidence="2">Uncharacterized protein</fullName>
    </submittedName>
</protein>
<evidence type="ECO:0000313" key="2">
    <source>
        <dbReference type="EMBL" id="CCH69825.1"/>
    </source>
</evidence>
<evidence type="ECO:0000256" key="1">
    <source>
        <dbReference type="SAM" id="MobiDB-lite"/>
    </source>
</evidence>
<dbReference type="eggNOG" id="ENOG5033H36">
    <property type="taxonomic scope" value="Bacteria"/>
</dbReference>
<dbReference type="EMBL" id="CAIZ01000104">
    <property type="protein sequence ID" value="CCH69825.1"/>
    <property type="molecule type" value="Genomic_DNA"/>
</dbReference>
<dbReference type="Proteomes" id="UP000013167">
    <property type="component" value="Unassembled WGS sequence"/>
</dbReference>
<dbReference type="RefSeq" id="WP_010849717.1">
    <property type="nucleotide sequence ID" value="NZ_HF570956.1"/>
</dbReference>
<feature type="region of interest" description="Disordered" evidence="1">
    <location>
        <begin position="23"/>
        <end position="49"/>
    </location>
</feature>